<evidence type="ECO:0000256" key="1">
    <source>
        <dbReference type="ARBA" id="ARBA00009616"/>
    </source>
</evidence>
<reference evidence="10 11" key="1">
    <citation type="submission" date="2023-04" db="EMBL/GenBank/DDBJ databases">
        <title>Genome of Basidiobolus ranarum AG-B5.</title>
        <authorList>
            <person name="Stajich J.E."/>
            <person name="Carter-House D."/>
            <person name="Gryganskyi A."/>
        </authorList>
    </citation>
    <scope>NUCLEOTIDE SEQUENCE [LARGE SCALE GENOMIC DNA]</scope>
    <source>
        <strain evidence="10 11">AG-B5</strain>
    </source>
</reference>
<dbReference type="InterPro" id="IPR051488">
    <property type="entry name" value="WD_repeat_striatin"/>
</dbReference>
<feature type="compositionally biased region" description="Acidic residues" evidence="8">
    <location>
        <begin position="346"/>
        <end position="357"/>
    </location>
</feature>
<dbReference type="SUPFAM" id="SSF50978">
    <property type="entry name" value="WD40 repeat-like"/>
    <property type="match status" value="1"/>
</dbReference>
<proteinExistence type="inferred from homology"/>
<dbReference type="InterPro" id="IPR036322">
    <property type="entry name" value="WD40_repeat_dom_sf"/>
</dbReference>
<dbReference type="Pfam" id="PF00400">
    <property type="entry name" value="WD40"/>
    <property type="match status" value="5"/>
</dbReference>
<sequence>MRPIKKTEPTSTPEYTLPGVLQFLQTEWRRFEREKNEWEIERAALKARIVFLEGERGGIETIKTDLMRRVKMLEYSLRKERNKYLELASTKKSPIEQLHRSDTENTSSDPTALSKTRSQVLNGDSKASLTQSYSLPSLYSHFNTANSVKSRVKSREILKSCLKEVENLPDIPPSKPVSELSEENDENQTTMISRNPGGQPPIYVKRKEMSQEEKDIQMKKAMKLLGLTLDFTEKVTSANDNVQATSVSSDGQVASVDSDDQATSVNGDDQVTSVNGDDQATSVNSDDQVNLRPKDPDADEKKKRRITVLAPPTYDGDPIDTLEKRDKGDDHGIQTREKLANRESKDEDADNKEEEEEQLMRDIQSQYNISSEQLTTMMQKHDSKSKAEGAETQDELNSLAWSLDDNEAGASTTESNTEPKQLDERLWKLQLALRSHLDTVRTVSFHSTRPVMASGSEDGVVKLWRIHKNTGKKSQECEPFINFRGHTAAVTSVLFIPDQERCFSSSLDSTIRVWNLPSPDRDLYDANYDATCHNTCIEHTDAVWDMKLLPKRDGDQFIASASADGTVRLWDTECRADDVKPPIGYDGAITRGELDKMDKCSPNPTSIEFSHSEPGKIMVAYQNSIIRLFDLATGQPVLNFNSDTTYDSTNATQINQIVAHPTLPLVISAHEDRYIRFFDINTGQCVHSMIAHLDSVSTLDINHTGLQLVSGGHDSSIRVWDTTMYTCLQEFSSHRRKSDEGVCSIRYHPSLPWLASGGADSIVRIYGPPS</sequence>
<dbReference type="Gene3D" id="1.20.5.300">
    <property type="match status" value="1"/>
</dbReference>
<evidence type="ECO:0000256" key="8">
    <source>
        <dbReference type="SAM" id="MobiDB-lite"/>
    </source>
</evidence>
<dbReference type="PROSITE" id="PS00678">
    <property type="entry name" value="WD_REPEATS_1"/>
    <property type="match status" value="2"/>
</dbReference>
<feature type="compositionally biased region" description="Basic and acidic residues" evidence="8">
    <location>
        <begin position="292"/>
        <end position="301"/>
    </location>
</feature>
<dbReference type="GO" id="GO:0051213">
    <property type="term" value="F:dioxygenase activity"/>
    <property type="evidence" value="ECO:0007669"/>
    <property type="project" value="UniProtKB-KW"/>
</dbReference>
<evidence type="ECO:0000313" key="11">
    <source>
        <dbReference type="Proteomes" id="UP001479436"/>
    </source>
</evidence>
<accession>A0ABR2VRW3</accession>
<keyword evidence="4" id="KW-0112">Calmodulin-binding</keyword>
<evidence type="ECO:0000256" key="2">
    <source>
        <dbReference type="ARBA" id="ARBA00022574"/>
    </source>
</evidence>
<evidence type="ECO:0000313" key="10">
    <source>
        <dbReference type="EMBL" id="KAK9695960.1"/>
    </source>
</evidence>
<dbReference type="CDD" id="cd00200">
    <property type="entry name" value="WD40"/>
    <property type="match status" value="1"/>
</dbReference>
<dbReference type="Gene3D" id="2.130.10.10">
    <property type="entry name" value="YVTN repeat-like/Quinoprotein amine dehydrogenase"/>
    <property type="match status" value="2"/>
</dbReference>
<feature type="region of interest" description="Disordered" evidence="8">
    <location>
        <begin position="242"/>
        <end position="361"/>
    </location>
</feature>
<dbReference type="InterPro" id="IPR015943">
    <property type="entry name" value="WD40/YVTN_repeat-like_dom_sf"/>
</dbReference>
<dbReference type="PANTHER" id="PTHR15653">
    <property type="entry name" value="STRIATIN"/>
    <property type="match status" value="1"/>
</dbReference>
<keyword evidence="5 7" id="KW-0175">Coiled coil</keyword>
<keyword evidence="11" id="KW-1185">Reference proteome</keyword>
<dbReference type="Pfam" id="PF08232">
    <property type="entry name" value="Striatin"/>
    <property type="match status" value="1"/>
</dbReference>
<dbReference type="InterPro" id="IPR019775">
    <property type="entry name" value="WD40_repeat_CS"/>
</dbReference>
<gene>
    <name evidence="10" type="primary">ADI1_3</name>
    <name evidence="10" type="ORF">K7432_012714</name>
</gene>
<feature type="repeat" description="WD" evidence="6">
    <location>
        <begin position="536"/>
        <end position="573"/>
    </location>
</feature>
<feature type="compositionally biased region" description="Basic and acidic residues" evidence="8">
    <location>
        <begin position="321"/>
        <end position="345"/>
    </location>
</feature>
<keyword evidence="10" id="KW-0560">Oxidoreductase</keyword>
<name>A0ABR2VRW3_9FUNG</name>
<evidence type="ECO:0000256" key="4">
    <source>
        <dbReference type="ARBA" id="ARBA00022860"/>
    </source>
</evidence>
<feature type="domain" description="Striatin N-terminal" evidence="9">
    <location>
        <begin position="16"/>
        <end position="171"/>
    </location>
</feature>
<keyword evidence="3" id="KW-0677">Repeat</keyword>
<keyword evidence="2 6" id="KW-0853">WD repeat</keyword>
<feature type="compositionally biased region" description="Polar residues" evidence="8">
    <location>
        <begin position="261"/>
        <end position="288"/>
    </location>
</feature>
<feature type="region of interest" description="Disordered" evidence="8">
    <location>
        <begin position="167"/>
        <end position="202"/>
    </location>
</feature>
<feature type="region of interest" description="Disordered" evidence="8">
    <location>
        <begin position="91"/>
        <end position="126"/>
    </location>
</feature>
<dbReference type="PROSITE" id="PS50294">
    <property type="entry name" value="WD_REPEATS_REGION"/>
    <property type="match status" value="4"/>
</dbReference>
<comment type="caution">
    <text evidence="10">The sequence shown here is derived from an EMBL/GenBank/DDBJ whole genome shotgun (WGS) entry which is preliminary data.</text>
</comment>
<evidence type="ECO:0000259" key="9">
    <source>
        <dbReference type="Pfam" id="PF08232"/>
    </source>
</evidence>
<feature type="compositionally biased region" description="Polar residues" evidence="8">
    <location>
        <begin position="104"/>
        <end position="126"/>
    </location>
</feature>
<dbReference type="PRINTS" id="PR00320">
    <property type="entry name" value="GPROTEINBRPT"/>
</dbReference>
<protein>
    <submittedName>
        <fullName evidence="10">1,2-dihydroxy-3-keto-5-methylthiopentene dioxygenase</fullName>
    </submittedName>
</protein>
<feature type="repeat" description="WD" evidence="6">
    <location>
        <begin position="689"/>
        <end position="730"/>
    </location>
</feature>
<dbReference type="InterPro" id="IPR001680">
    <property type="entry name" value="WD40_rpt"/>
</dbReference>
<evidence type="ECO:0000256" key="6">
    <source>
        <dbReference type="PROSITE-ProRule" id="PRU00221"/>
    </source>
</evidence>
<evidence type="ECO:0000256" key="7">
    <source>
        <dbReference type="SAM" id="Coils"/>
    </source>
</evidence>
<keyword evidence="10" id="KW-0223">Dioxygenase</keyword>
<feature type="coiled-coil region" evidence="7">
    <location>
        <begin position="21"/>
        <end position="55"/>
    </location>
</feature>
<dbReference type="PANTHER" id="PTHR15653:SF0">
    <property type="entry name" value="CONNECTOR OF KINASE TO AP-1, ISOFORM E"/>
    <property type="match status" value="1"/>
</dbReference>
<dbReference type="InterPro" id="IPR020472">
    <property type="entry name" value="WD40_PAC1"/>
</dbReference>
<dbReference type="PROSITE" id="PS50082">
    <property type="entry name" value="WD_REPEATS_2"/>
    <property type="match status" value="4"/>
</dbReference>
<dbReference type="Proteomes" id="UP001479436">
    <property type="component" value="Unassembled WGS sequence"/>
</dbReference>
<comment type="similarity">
    <text evidence="1">Belongs to the WD repeat striatin family.</text>
</comment>
<evidence type="ECO:0000256" key="5">
    <source>
        <dbReference type="ARBA" id="ARBA00023054"/>
    </source>
</evidence>
<dbReference type="EMBL" id="JASJQH010008018">
    <property type="protein sequence ID" value="KAK9695960.1"/>
    <property type="molecule type" value="Genomic_DNA"/>
</dbReference>
<evidence type="ECO:0000256" key="3">
    <source>
        <dbReference type="ARBA" id="ARBA00022737"/>
    </source>
</evidence>
<dbReference type="InterPro" id="IPR013258">
    <property type="entry name" value="Striatin_N"/>
</dbReference>
<feature type="repeat" description="WD" evidence="6">
    <location>
        <begin position="483"/>
        <end position="516"/>
    </location>
</feature>
<feature type="repeat" description="WD" evidence="6">
    <location>
        <begin position="433"/>
        <end position="474"/>
    </location>
</feature>
<organism evidence="10 11">
    <name type="scientific">Basidiobolus ranarum</name>
    <dbReference type="NCBI Taxonomy" id="34480"/>
    <lineage>
        <taxon>Eukaryota</taxon>
        <taxon>Fungi</taxon>
        <taxon>Fungi incertae sedis</taxon>
        <taxon>Zoopagomycota</taxon>
        <taxon>Entomophthoromycotina</taxon>
        <taxon>Basidiobolomycetes</taxon>
        <taxon>Basidiobolales</taxon>
        <taxon>Basidiobolaceae</taxon>
        <taxon>Basidiobolus</taxon>
    </lineage>
</organism>
<dbReference type="SMART" id="SM00320">
    <property type="entry name" value="WD40"/>
    <property type="match status" value="7"/>
</dbReference>
<feature type="compositionally biased region" description="Polar residues" evidence="8">
    <location>
        <begin position="242"/>
        <end position="252"/>
    </location>
</feature>
<feature type="compositionally biased region" description="Basic and acidic residues" evidence="8">
    <location>
        <begin position="93"/>
        <end position="103"/>
    </location>
</feature>